<dbReference type="Proteomes" id="UP000075573">
    <property type="component" value="Unassembled WGS sequence"/>
</dbReference>
<dbReference type="AlphaFoldDB" id="A0A149QSF3"/>
<evidence type="ECO:0000256" key="1">
    <source>
        <dbReference type="SAM" id="MobiDB-lite"/>
    </source>
</evidence>
<comment type="caution">
    <text evidence="3">The sequence shown here is derived from an EMBL/GenBank/DDBJ whole genome shotgun (WGS) entry which is preliminary data.</text>
</comment>
<feature type="signal peptide" evidence="2">
    <location>
        <begin position="1"/>
        <end position="16"/>
    </location>
</feature>
<keyword evidence="2" id="KW-0732">Signal</keyword>
<name>A0A149QSF3_9PROT</name>
<feature type="compositionally biased region" description="Basic residues" evidence="1">
    <location>
        <begin position="41"/>
        <end position="51"/>
    </location>
</feature>
<dbReference type="PROSITE" id="PS51257">
    <property type="entry name" value="PROKAR_LIPOPROTEIN"/>
    <property type="match status" value="1"/>
</dbReference>
<feature type="compositionally biased region" description="Pro residues" evidence="1">
    <location>
        <begin position="28"/>
        <end position="37"/>
    </location>
</feature>
<feature type="chain" id="PRO_5007552879" description="Lipoprotein" evidence="2">
    <location>
        <begin position="17"/>
        <end position="121"/>
    </location>
</feature>
<dbReference type="EMBL" id="LHZB01000117">
    <property type="protein sequence ID" value="KXV00245.1"/>
    <property type="molecule type" value="Genomic_DNA"/>
</dbReference>
<sequence length="121" mass="12070">MRFVSPFLMLSFLATAGCGSMFSGPAPDMAPLPPPGAAPGHHSHSSTHHRQASGMSYADDAPVMPMPPGAESPSSASHDTASSSSPGGMSFGGGQGNSVNIAPQPATPDTEVSYGQNSASN</sequence>
<gene>
    <name evidence="3" type="ORF">AD929_11410</name>
</gene>
<proteinExistence type="predicted"/>
<evidence type="ECO:0000256" key="2">
    <source>
        <dbReference type="SAM" id="SignalP"/>
    </source>
</evidence>
<accession>A0A149QSF3</accession>
<dbReference type="PATRIC" id="fig|442.7.peg.2155"/>
<protein>
    <recommendedName>
        <fullName evidence="5">Lipoprotein</fullName>
    </recommendedName>
</protein>
<evidence type="ECO:0000313" key="4">
    <source>
        <dbReference type="Proteomes" id="UP000075573"/>
    </source>
</evidence>
<feature type="compositionally biased region" description="Low complexity" evidence="1">
    <location>
        <begin position="72"/>
        <end position="88"/>
    </location>
</feature>
<organism evidence="3 4">
    <name type="scientific">Gluconobacter potus</name>
    <dbReference type="NCBI Taxonomy" id="2724927"/>
    <lineage>
        <taxon>Bacteria</taxon>
        <taxon>Pseudomonadati</taxon>
        <taxon>Pseudomonadota</taxon>
        <taxon>Alphaproteobacteria</taxon>
        <taxon>Acetobacterales</taxon>
        <taxon>Acetobacteraceae</taxon>
        <taxon>Gluconobacter</taxon>
    </lineage>
</organism>
<reference evidence="3 4" key="1">
    <citation type="submission" date="2015-06" db="EMBL/GenBank/DDBJ databases">
        <title>Improved classification and identification of acetic acid bacteria using matrix-assisted laser desorption/ionization time-of-flight mass spectrometry; Gluconobacter nephelii and Gluconobacter uchimurae are later heterotypic synonyms of Gluconobacter japonicus and Gluconobacter oxydans, respectively.</title>
        <authorList>
            <person name="Li L."/>
            <person name="Cleenwerck I."/>
            <person name="De Vuyst L."/>
            <person name="Vandamme P."/>
        </authorList>
    </citation>
    <scope>NUCLEOTIDE SEQUENCE [LARGE SCALE GENOMIC DNA]</scope>
    <source>
        <strain evidence="3 4">LMG 1764</strain>
    </source>
</reference>
<evidence type="ECO:0008006" key="5">
    <source>
        <dbReference type="Google" id="ProtNLM"/>
    </source>
</evidence>
<evidence type="ECO:0000313" key="3">
    <source>
        <dbReference type="EMBL" id="KXV00245.1"/>
    </source>
</evidence>
<feature type="region of interest" description="Disordered" evidence="1">
    <location>
        <begin position="23"/>
        <end position="121"/>
    </location>
</feature>